<dbReference type="GO" id="GO:0005886">
    <property type="term" value="C:plasma membrane"/>
    <property type="evidence" value="ECO:0007669"/>
    <property type="project" value="UniProtKB-SubCell"/>
</dbReference>
<gene>
    <name evidence="7" type="ORF">CLV71_11981</name>
</gene>
<feature type="transmembrane region" description="Helical" evidence="6">
    <location>
        <begin position="123"/>
        <end position="143"/>
    </location>
</feature>
<keyword evidence="2" id="KW-1003">Cell membrane</keyword>
<evidence type="ECO:0000313" key="8">
    <source>
        <dbReference type="Proteomes" id="UP000294927"/>
    </source>
</evidence>
<accession>A0A4R7UY23</accession>
<dbReference type="EMBL" id="SOCP01000019">
    <property type="protein sequence ID" value="TDV41759.1"/>
    <property type="molecule type" value="Genomic_DNA"/>
</dbReference>
<feature type="transmembrane region" description="Helical" evidence="6">
    <location>
        <begin position="282"/>
        <end position="304"/>
    </location>
</feature>
<dbReference type="PANTHER" id="PTHR30250:SF11">
    <property type="entry name" value="O-ANTIGEN TRANSPORTER-RELATED"/>
    <property type="match status" value="1"/>
</dbReference>
<feature type="transmembrane region" description="Helical" evidence="6">
    <location>
        <begin position="215"/>
        <end position="236"/>
    </location>
</feature>
<feature type="transmembrane region" description="Helical" evidence="6">
    <location>
        <begin position="150"/>
        <end position="173"/>
    </location>
</feature>
<feature type="transmembrane region" description="Helical" evidence="6">
    <location>
        <begin position="20"/>
        <end position="43"/>
    </location>
</feature>
<dbReference type="AlphaFoldDB" id="A0A4R7UY23"/>
<reference evidence="7 8" key="1">
    <citation type="submission" date="2019-03" db="EMBL/GenBank/DDBJ databases">
        <title>Genomic Encyclopedia of Archaeal and Bacterial Type Strains, Phase II (KMG-II): from individual species to whole genera.</title>
        <authorList>
            <person name="Goeker M."/>
        </authorList>
    </citation>
    <scope>NUCLEOTIDE SEQUENCE [LARGE SCALE GENOMIC DNA]</scope>
    <source>
        <strain evidence="7 8">DSM 45499</strain>
    </source>
</reference>
<keyword evidence="5 6" id="KW-0472">Membrane</keyword>
<organism evidence="7 8">
    <name type="scientific">Actinophytocola oryzae</name>
    <dbReference type="NCBI Taxonomy" id="502181"/>
    <lineage>
        <taxon>Bacteria</taxon>
        <taxon>Bacillati</taxon>
        <taxon>Actinomycetota</taxon>
        <taxon>Actinomycetes</taxon>
        <taxon>Pseudonocardiales</taxon>
        <taxon>Pseudonocardiaceae</taxon>
    </lineage>
</organism>
<sequence length="416" mass="42191">MRRLGYSPGVTAGVPTSTKVSALLVSAGIGGNQLASYLLNVLAARLLVPSAFGELGSLLAVLVIGSVPAMGMQTVTALRVARRDSAGELVALGLVTAGAITVVALAVSPLLVVLLHLGSPVPAVFVAVALAGVTFTGLCYGILQGRHRFTALAALLLTDAVVRIGGTLAGLLVTGTATGALAGTAIGAAVVATAGWVVCGRPRPRGHGKAHVSEVLHAVSAMLALVLLVNLDLVLARHYLPAHEAGEYAVGAIVAKIAYWLPQAVAILVLPRLASERGRRRMVPIALAVCAALDLVVVAGSAVMGPTVVSVVGGADYAASPIPVWPFALVGSALSLVQILLYSRIAGNDRWSTLLIWGAVAVEVVLVTGRLHGALTQVVTAAVVATGTLVCASAVVELRSRREPLHAPGDDRGHGE</sequence>
<feature type="transmembrane region" description="Helical" evidence="6">
    <location>
        <begin position="378"/>
        <end position="396"/>
    </location>
</feature>
<dbReference type="Proteomes" id="UP000294927">
    <property type="component" value="Unassembled WGS sequence"/>
</dbReference>
<evidence type="ECO:0000256" key="2">
    <source>
        <dbReference type="ARBA" id="ARBA00022475"/>
    </source>
</evidence>
<dbReference type="InterPro" id="IPR050833">
    <property type="entry name" value="Poly_Biosynth_Transport"/>
</dbReference>
<keyword evidence="4 6" id="KW-1133">Transmembrane helix</keyword>
<evidence type="ECO:0000256" key="1">
    <source>
        <dbReference type="ARBA" id="ARBA00004651"/>
    </source>
</evidence>
<feature type="transmembrane region" description="Helical" evidence="6">
    <location>
        <begin position="179"/>
        <end position="199"/>
    </location>
</feature>
<evidence type="ECO:0000313" key="7">
    <source>
        <dbReference type="EMBL" id="TDV41759.1"/>
    </source>
</evidence>
<evidence type="ECO:0000256" key="6">
    <source>
        <dbReference type="SAM" id="Phobius"/>
    </source>
</evidence>
<feature type="transmembrane region" description="Helical" evidence="6">
    <location>
        <begin position="55"/>
        <end position="78"/>
    </location>
</feature>
<evidence type="ECO:0000256" key="5">
    <source>
        <dbReference type="ARBA" id="ARBA00023136"/>
    </source>
</evidence>
<evidence type="ECO:0000256" key="3">
    <source>
        <dbReference type="ARBA" id="ARBA00022692"/>
    </source>
</evidence>
<comment type="subcellular location">
    <subcellularLocation>
        <location evidence="1">Cell membrane</location>
        <topology evidence="1">Multi-pass membrane protein</topology>
    </subcellularLocation>
</comment>
<protein>
    <submittedName>
        <fullName evidence="7">O-antigen/teichoic acid export membrane protein</fullName>
    </submittedName>
</protein>
<dbReference type="PANTHER" id="PTHR30250">
    <property type="entry name" value="PST FAMILY PREDICTED COLANIC ACID TRANSPORTER"/>
    <property type="match status" value="1"/>
</dbReference>
<evidence type="ECO:0000256" key="4">
    <source>
        <dbReference type="ARBA" id="ARBA00022989"/>
    </source>
</evidence>
<keyword evidence="3 6" id="KW-0812">Transmembrane</keyword>
<feature type="transmembrane region" description="Helical" evidence="6">
    <location>
        <begin position="354"/>
        <end position="372"/>
    </location>
</feature>
<feature type="transmembrane region" description="Helical" evidence="6">
    <location>
        <begin position="248"/>
        <end position="270"/>
    </location>
</feature>
<name>A0A4R7UY23_9PSEU</name>
<proteinExistence type="predicted"/>
<feature type="transmembrane region" description="Helical" evidence="6">
    <location>
        <begin position="90"/>
        <end position="117"/>
    </location>
</feature>
<feature type="transmembrane region" description="Helical" evidence="6">
    <location>
        <begin position="324"/>
        <end position="342"/>
    </location>
</feature>
<keyword evidence="8" id="KW-1185">Reference proteome</keyword>
<comment type="caution">
    <text evidence="7">The sequence shown here is derived from an EMBL/GenBank/DDBJ whole genome shotgun (WGS) entry which is preliminary data.</text>
</comment>